<gene>
    <name evidence="1" type="ORF">B4119_3424</name>
</gene>
<dbReference type="STRING" id="81408.B4119_3424"/>
<comment type="caution">
    <text evidence="1">The sequence shown here is derived from an EMBL/GenBank/DDBJ whole genome shotgun (WGS) entry which is preliminary data.</text>
</comment>
<proteinExistence type="predicted"/>
<dbReference type="Pfam" id="PF03837">
    <property type="entry name" value="RecT"/>
    <property type="match status" value="1"/>
</dbReference>
<protein>
    <recommendedName>
        <fullName evidence="3">Recombinase RecT</fullName>
    </recommendedName>
</protein>
<dbReference type="EMBL" id="LQYS01000114">
    <property type="protein sequence ID" value="KYD07673.1"/>
    <property type="molecule type" value="Genomic_DNA"/>
</dbReference>
<evidence type="ECO:0000313" key="2">
    <source>
        <dbReference type="Proteomes" id="UP000075455"/>
    </source>
</evidence>
<reference evidence="1 2" key="1">
    <citation type="submission" date="2016-01" db="EMBL/GenBank/DDBJ databases">
        <title>Draft Genome Sequences of Seven Thermophilic Sporeformers Isolated from Foods.</title>
        <authorList>
            <person name="Berendsen E.M."/>
            <person name="Wells-Bennik M.H."/>
            <person name="Krawcyk A.O."/>
            <person name="De Jong A."/>
            <person name="Holsappel S."/>
            <person name="Eijlander R.T."/>
            <person name="Kuipers O.P."/>
        </authorList>
    </citation>
    <scope>NUCLEOTIDE SEQUENCE [LARGE SCALE GENOMIC DNA]</scope>
    <source>
        <strain evidence="1 2">B4119</strain>
    </source>
</reference>
<dbReference type="RefSeq" id="WP_061580088.1">
    <property type="nucleotide sequence ID" value="NZ_LQYS01000114.1"/>
</dbReference>
<dbReference type="InterPro" id="IPR018330">
    <property type="entry name" value="RecT_fam"/>
</dbReference>
<dbReference type="GO" id="GO:0006259">
    <property type="term" value="P:DNA metabolic process"/>
    <property type="evidence" value="ECO:0007669"/>
    <property type="project" value="InterPro"/>
</dbReference>
<dbReference type="NCBIfam" id="TIGR00616">
    <property type="entry name" value="rect"/>
    <property type="match status" value="1"/>
</dbReference>
<dbReference type="Proteomes" id="UP000075455">
    <property type="component" value="Unassembled WGS sequence"/>
</dbReference>
<evidence type="ECO:0008006" key="3">
    <source>
        <dbReference type="Google" id="ProtNLM"/>
    </source>
</evidence>
<evidence type="ECO:0000313" key="1">
    <source>
        <dbReference type="EMBL" id="KYD07673.1"/>
    </source>
</evidence>
<sequence>MATNASLKNKLANKETKIVSAGTLPLKDLLNTPTMKKRFEELLQSRAPQFITSILNLYNSDPALQKCEPMSIISSALVAASLNLPVDKNLGYAWIVPYNDNKQKTKKAQFQLGYKGYIQLALRTGQYRYINAIPVYEGELKKWNRLTEEFEIDFEAKKSDVVIGYAGYFELINGFRKTVYWTKEQIELHRKRFSKSSFGWDNDYDAMALKTVIKNMLSKWGILSVEMQNAFNEDEKEVREVKDITNEVQEAEYIEAEAFEVPTEDVNAEVSQQEEIVFDAE</sequence>
<dbReference type="InterPro" id="IPR004590">
    <property type="entry name" value="ssDNA_annealing_RecT"/>
</dbReference>
<organism evidence="1 2">
    <name type="scientific">Saccharococcus caldoxylosilyticus</name>
    <dbReference type="NCBI Taxonomy" id="81408"/>
    <lineage>
        <taxon>Bacteria</taxon>
        <taxon>Bacillati</taxon>
        <taxon>Bacillota</taxon>
        <taxon>Bacilli</taxon>
        <taxon>Bacillales</taxon>
        <taxon>Anoxybacillaceae</taxon>
        <taxon>Saccharococcus</taxon>
    </lineage>
</organism>
<dbReference type="GO" id="GO:0003677">
    <property type="term" value="F:DNA binding"/>
    <property type="evidence" value="ECO:0007669"/>
    <property type="project" value="InterPro"/>
</dbReference>
<dbReference type="AlphaFoldDB" id="A0A150L5T3"/>
<dbReference type="PATRIC" id="fig|81408.3.peg.970"/>
<accession>A0A150L5T3</accession>
<name>A0A150L5T3_9BACL</name>